<organism evidence="3 4">
    <name type="scientific">Prorocentrum cordatum</name>
    <dbReference type="NCBI Taxonomy" id="2364126"/>
    <lineage>
        <taxon>Eukaryota</taxon>
        <taxon>Sar</taxon>
        <taxon>Alveolata</taxon>
        <taxon>Dinophyceae</taxon>
        <taxon>Prorocentrales</taxon>
        <taxon>Prorocentraceae</taxon>
        <taxon>Prorocentrum</taxon>
    </lineage>
</organism>
<dbReference type="InterPro" id="IPR052701">
    <property type="entry name" value="GAG_Ulvan_Degrading_Sulfatases"/>
</dbReference>
<gene>
    <name evidence="3" type="ORF">PCOR1329_LOCUS1688</name>
</gene>
<proteinExistence type="predicted"/>
<evidence type="ECO:0000313" key="3">
    <source>
        <dbReference type="EMBL" id="CAK0790405.1"/>
    </source>
</evidence>
<evidence type="ECO:0000256" key="1">
    <source>
        <dbReference type="SAM" id="MobiDB-lite"/>
    </source>
</evidence>
<feature type="domain" description="Sulfatase N-terminal" evidence="2">
    <location>
        <begin position="1"/>
        <end position="310"/>
    </location>
</feature>
<evidence type="ECO:0000259" key="2">
    <source>
        <dbReference type="Pfam" id="PF00884"/>
    </source>
</evidence>
<dbReference type="SUPFAM" id="SSF53649">
    <property type="entry name" value="Alkaline phosphatase-like"/>
    <property type="match status" value="1"/>
</dbReference>
<accession>A0ABN9PFX6</accession>
<dbReference type="EMBL" id="CAUYUJ010000414">
    <property type="protein sequence ID" value="CAK0790405.1"/>
    <property type="molecule type" value="Genomic_DNA"/>
</dbReference>
<comment type="caution">
    <text evidence="3">The sequence shown here is derived from an EMBL/GenBank/DDBJ whole genome shotgun (WGS) entry which is preliminary data.</text>
</comment>
<feature type="region of interest" description="Disordered" evidence="1">
    <location>
        <begin position="328"/>
        <end position="351"/>
    </location>
</feature>
<evidence type="ECO:0000313" key="4">
    <source>
        <dbReference type="Proteomes" id="UP001189429"/>
    </source>
</evidence>
<dbReference type="PANTHER" id="PTHR43751:SF3">
    <property type="entry name" value="SULFATASE N-TERMINAL DOMAIN-CONTAINING PROTEIN"/>
    <property type="match status" value="1"/>
</dbReference>
<dbReference type="InterPro" id="IPR017850">
    <property type="entry name" value="Alkaline_phosphatase_core_sf"/>
</dbReference>
<name>A0ABN9PFX6_9DINO</name>
<feature type="compositionally biased region" description="Low complexity" evidence="1">
    <location>
        <begin position="332"/>
        <end position="346"/>
    </location>
</feature>
<dbReference type="Proteomes" id="UP001189429">
    <property type="component" value="Unassembled WGS sequence"/>
</dbReference>
<dbReference type="PANTHER" id="PTHR43751">
    <property type="entry name" value="SULFATASE"/>
    <property type="match status" value="1"/>
</dbReference>
<reference evidence="3" key="1">
    <citation type="submission" date="2023-10" db="EMBL/GenBank/DDBJ databases">
        <authorList>
            <person name="Chen Y."/>
            <person name="Shah S."/>
            <person name="Dougan E. K."/>
            <person name="Thang M."/>
            <person name="Chan C."/>
        </authorList>
    </citation>
    <scope>NUCLEOTIDE SEQUENCE [LARGE SCALE GENOMIC DNA]</scope>
</reference>
<sequence>MSDDLGWGEVGLYPSDSPHGRIATPHLDQFGREGMVFRHAYAGYTVCAPSRMSFFTGRHAGTFWSAGINGMSLKAKQLVNRTLGPVLRGAGYTTGLFGKSSPLESPERQGFDKFVGQVSQELCHNMYPRYIDQGDAQLNFNLTGNFKPKSRELCMASPELYNYTVDVFHASAMEWFEEAVRGPRPVFLYLGYTVPHGGGWADAPASPMPAHPVPSDLQYAQEPWPPKEKDHAAMITYLDLKIGDLMQRIKLMGVDSSTVVFFASDNGGHKESGHHPDFFDSNGGLRGFKRSLFEGGVRSPTMARWPGVIPLGTTSDFQWILGRAADARGPRWRPGAAGPRRPQLGADSVRRAPRGARLPLLDLGGHRHPADAVGVHRGPGVAASSQRAVLPCASGPF</sequence>
<protein>
    <recommendedName>
        <fullName evidence="2">Sulfatase N-terminal domain-containing protein</fullName>
    </recommendedName>
</protein>
<dbReference type="Pfam" id="PF00884">
    <property type="entry name" value="Sulfatase"/>
    <property type="match status" value="1"/>
</dbReference>
<dbReference type="Gene3D" id="3.40.720.10">
    <property type="entry name" value="Alkaline Phosphatase, subunit A"/>
    <property type="match status" value="1"/>
</dbReference>
<dbReference type="InterPro" id="IPR000917">
    <property type="entry name" value="Sulfatase_N"/>
</dbReference>
<keyword evidence="4" id="KW-1185">Reference proteome</keyword>